<evidence type="ECO:0000313" key="1">
    <source>
        <dbReference type="EMBL" id="MBO0935553.1"/>
    </source>
</evidence>
<comment type="caution">
    <text evidence="1">The sequence shown here is derived from an EMBL/GenBank/DDBJ whole genome shotgun (WGS) entry which is preliminary data.</text>
</comment>
<gene>
    <name evidence="1" type="ORF">J2I47_03230</name>
</gene>
<organism evidence="1 2">
    <name type="scientific">Fibrella rubiginis</name>
    <dbReference type="NCBI Taxonomy" id="2817060"/>
    <lineage>
        <taxon>Bacteria</taxon>
        <taxon>Pseudomonadati</taxon>
        <taxon>Bacteroidota</taxon>
        <taxon>Cytophagia</taxon>
        <taxon>Cytophagales</taxon>
        <taxon>Spirosomataceae</taxon>
        <taxon>Fibrella</taxon>
    </lineage>
</organism>
<dbReference type="RefSeq" id="WP_207363098.1">
    <property type="nucleotide sequence ID" value="NZ_JAFMYV010000001.1"/>
</dbReference>
<dbReference type="Proteomes" id="UP000664034">
    <property type="component" value="Unassembled WGS sequence"/>
</dbReference>
<accession>A0A939GFL4</accession>
<dbReference type="Gene3D" id="3.40.50.2000">
    <property type="entry name" value="Glycogen Phosphorylase B"/>
    <property type="match status" value="1"/>
</dbReference>
<keyword evidence="2" id="KW-1185">Reference proteome</keyword>
<dbReference type="Gene3D" id="3.40.50.11010">
    <property type="match status" value="1"/>
</dbReference>
<dbReference type="AlphaFoldDB" id="A0A939GFL4"/>
<reference evidence="1" key="1">
    <citation type="submission" date="2021-03" db="EMBL/GenBank/DDBJ databases">
        <title>Fibrella sp. HMF5335 genome sequencing and assembly.</title>
        <authorList>
            <person name="Kang H."/>
            <person name="Kim H."/>
            <person name="Bae S."/>
            <person name="Joh K."/>
        </authorList>
    </citation>
    <scope>NUCLEOTIDE SEQUENCE</scope>
    <source>
        <strain evidence="1">HMF5335</strain>
    </source>
</reference>
<protein>
    <submittedName>
        <fullName evidence="1">Glycosyltransferase</fullName>
    </submittedName>
</protein>
<proteinExistence type="predicted"/>
<dbReference type="EMBL" id="JAFMYV010000001">
    <property type="protein sequence ID" value="MBO0935553.1"/>
    <property type="molecule type" value="Genomic_DNA"/>
</dbReference>
<dbReference type="Pfam" id="PF13692">
    <property type="entry name" value="Glyco_trans_1_4"/>
    <property type="match status" value="1"/>
</dbReference>
<sequence>MQKFDSIICVGQTTWEGDFQKAVVQLMRELSVRHRVLYVDYQHTAKDLLMGVLGRQKGVPVKTMVGLTDALVTKEGKDGSEVYVWQPPVMLPINFLPATAHDRFLPINAGRLVRQLRRVMKQLGFMKSLIINGMHPVLGMAMLGKLDEAATIYYCFDEITISPWMREHGGRYEPDYMRRVDAVITTSDALREAKAVVQPRTFCVKNGVDFPLFSQTYELAKTAKSTTVRPIVGYLGTADDRVDVQTVEHCVRTMPDVDFQFIGEIKEPAITQRLGAYPNVIFTPPHQPSLLPPLLARLSATMIPFVCNAHTKTIYPLKINEYLAGGLPVVSTPFSNLSDFDGVVPLAATPEAFAATLRNALNDTAPDRVQARIDMARANSWAHRAEEFEVIFSSL</sequence>
<name>A0A939GFL4_9BACT</name>
<dbReference type="SUPFAM" id="SSF53756">
    <property type="entry name" value="UDP-Glycosyltransferase/glycogen phosphorylase"/>
    <property type="match status" value="1"/>
</dbReference>
<evidence type="ECO:0000313" key="2">
    <source>
        <dbReference type="Proteomes" id="UP000664034"/>
    </source>
</evidence>